<name>A0A383ENN8_9ZZZZ</name>
<accession>A0A383ENN8</accession>
<dbReference type="Pfam" id="PF17827">
    <property type="entry name" value="PrmC_N"/>
    <property type="match status" value="1"/>
</dbReference>
<feature type="non-terminal residue" evidence="2">
    <location>
        <position position="74"/>
    </location>
</feature>
<sequence length="74" mass="8628">MSVRKSIKDFLRENQKDISKLLSLTLNQTKEQLFANPEYKLNESELETLDSLIKQRNDGKPFAYLKGSQGFYDL</sequence>
<dbReference type="AlphaFoldDB" id="A0A383ENN8"/>
<gene>
    <name evidence="2" type="ORF">METZ01_LOCUS511331</name>
</gene>
<evidence type="ECO:0000313" key="2">
    <source>
        <dbReference type="EMBL" id="SVE58477.1"/>
    </source>
</evidence>
<protein>
    <recommendedName>
        <fullName evidence="1">Release factor glutamine methyltransferase N-terminal domain-containing protein</fullName>
    </recommendedName>
</protein>
<dbReference type="Gene3D" id="1.10.8.10">
    <property type="entry name" value="DNA helicase RuvA subunit, C-terminal domain"/>
    <property type="match status" value="1"/>
</dbReference>
<feature type="domain" description="Release factor glutamine methyltransferase N-terminal" evidence="1">
    <location>
        <begin position="8"/>
        <end position="67"/>
    </location>
</feature>
<reference evidence="2" key="1">
    <citation type="submission" date="2018-05" db="EMBL/GenBank/DDBJ databases">
        <authorList>
            <person name="Lanie J.A."/>
            <person name="Ng W.-L."/>
            <person name="Kazmierczak K.M."/>
            <person name="Andrzejewski T.M."/>
            <person name="Davidsen T.M."/>
            <person name="Wayne K.J."/>
            <person name="Tettelin H."/>
            <person name="Glass J.I."/>
            <person name="Rusch D."/>
            <person name="Podicherti R."/>
            <person name="Tsui H.-C.T."/>
            <person name="Winkler M.E."/>
        </authorList>
    </citation>
    <scope>NUCLEOTIDE SEQUENCE</scope>
</reference>
<dbReference type="InterPro" id="IPR040758">
    <property type="entry name" value="PrmC_N"/>
</dbReference>
<dbReference type="EMBL" id="UINC01227546">
    <property type="protein sequence ID" value="SVE58477.1"/>
    <property type="molecule type" value="Genomic_DNA"/>
</dbReference>
<organism evidence="2">
    <name type="scientific">marine metagenome</name>
    <dbReference type="NCBI Taxonomy" id="408172"/>
    <lineage>
        <taxon>unclassified sequences</taxon>
        <taxon>metagenomes</taxon>
        <taxon>ecological metagenomes</taxon>
    </lineage>
</organism>
<proteinExistence type="predicted"/>
<evidence type="ECO:0000259" key="1">
    <source>
        <dbReference type="Pfam" id="PF17827"/>
    </source>
</evidence>